<name>U2F313_9EURY</name>
<dbReference type="Proteomes" id="UP000003861">
    <property type="component" value="Unassembled WGS sequence"/>
</dbReference>
<dbReference type="GeneID" id="23800190"/>
<proteinExistence type="predicted"/>
<dbReference type="AlphaFoldDB" id="U2F313"/>
<evidence type="ECO:0000313" key="2">
    <source>
        <dbReference type="Proteomes" id="UP000003861"/>
    </source>
</evidence>
<accession>U2F313</accession>
<dbReference type="OrthoDB" id="199321at2157"/>
<gene>
    <name evidence="1" type="ORF">HLRTI_003243</name>
</gene>
<evidence type="ECO:0000313" key="1">
    <source>
        <dbReference type="EMBL" id="ERJ04775.1"/>
    </source>
</evidence>
<organism evidence="1 2">
    <name type="scientific">Halorhabdus tiamatea SARL4B</name>
    <dbReference type="NCBI Taxonomy" id="1033806"/>
    <lineage>
        <taxon>Archaea</taxon>
        <taxon>Methanobacteriati</taxon>
        <taxon>Methanobacteriota</taxon>
        <taxon>Stenosarchaea group</taxon>
        <taxon>Halobacteria</taxon>
        <taxon>Halobacteriales</taxon>
        <taxon>Haloarculaceae</taxon>
        <taxon>Halorhabdus</taxon>
    </lineage>
</organism>
<comment type="caution">
    <text evidence="1">The sequence shown here is derived from an EMBL/GenBank/DDBJ whole genome shotgun (WGS) entry which is preliminary data.</text>
</comment>
<sequence>MNIAPDEAQPSHILVFGPIEETSTEIAVANAALQPALDRGVEASVRLNGEQLSTAYPEHFGVFEGCCDRESEGLYHCSLDACSDPLAGLLSIETWHRFVAIESLRIDGPSWSLWYVPDHRTFELFGGEDIATAIRTAIEEQPAALLAASEHISWTQEGHRYALELPSLCVENRCYALSKLQKIDIDRETQSITLSWDDSNGLVGRVIGHLRTSPPKHLSIADTETFERVAGYFEQLRSAWE</sequence>
<reference evidence="1 2" key="1">
    <citation type="journal article" date="2011" name="J. Bacteriol.">
        <title>Genome sequence of Halorhabdus tiamatea, the first archaeon isolated from a deep-sea anoxic brine lake.</title>
        <authorList>
            <person name="Antunes A."/>
            <person name="Alam I."/>
            <person name="Bajic V.B."/>
            <person name="Stingl U."/>
        </authorList>
    </citation>
    <scope>NUCLEOTIDE SEQUENCE [LARGE SCALE GENOMIC DNA]</scope>
    <source>
        <strain evidence="1 2">SARL4B</strain>
    </source>
</reference>
<dbReference type="eggNOG" id="arCOG14152">
    <property type="taxonomic scope" value="Archaea"/>
</dbReference>
<dbReference type="EMBL" id="AFNT02000057">
    <property type="protein sequence ID" value="ERJ04775.1"/>
    <property type="molecule type" value="Genomic_DNA"/>
</dbReference>
<dbReference type="RefSeq" id="WP_021029754.1">
    <property type="nucleotide sequence ID" value="NC_021921.1"/>
</dbReference>
<protein>
    <submittedName>
        <fullName evidence="1">Uncharacterized protein</fullName>
    </submittedName>
</protein>
<reference evidence="1 2" key="2">
    <citation type="journal article" date="2013" name="PLoS ONE">
        <title>INDIGO - INtegrated Data Warehouse of MIcrobial GenOmes with Examples from the Red Sea Extremophiles.</title>
        <authorList>
            <person name="Alam I."/>
            <person name="Antunes A."/>
            <person name="Kamau A.A."/>
            <person name="Ba Alawi W."/>
            <person name="Kalkatawi M."/>
            <person name="Stingl U."/>
            <person name="Bajic V.B."/>
        </authorList>
    </citation>
    <scope>NUCLEOTIDE SEQUENCE [LARGE SCALE GENOMIC DNA]</scope>
    <source>
        <strain evidence="1 2">SARL4B</strain>
    </source>
</reference>